<evidence type="ECO:0000256" key="10">
    <source>
        <dbReference type="RuleBase" id="RU000461"/>
    </source>
</evidence>
<evidence type="ECO:0000256" key="1">
    <source>
        <dbReference type="ARBA" id="ARBA00001971"/>
    </source>
</evidence>
<dbReference type="InterPro" id="IPR050364">
    <property type="entry name" value="Cytochrome_P450_fung"/>
</dbReference>
<keyword evidence="5 9" id="KW-0479">Metal-binding</keyword>
<evidence type="ECO:0000313" key="12">
    <source>
        <dbReference type="Proteomes" id="UP000305948"/>
    </source>
</evidence>
<evidence type="ECO:0000256" key="9">
    <source>
        <dbReference type="PIRSR" id="PIRSR602401-1"/>
    </source>
</evidence>
<dbReference type="PANTHER" id="PTHR46300:SF7">
    <property type="entry name" value="P450, PUTATIVE (EUROFUNG)-RELATED"/>
    <property type="match status" value="1"/>
</dbReference>
<evidence type="ECO:0000256" key="6">
    <source>
        <dbReference type="ARBA" id="ARBA00023002"/>
    </source>
</evidence>
<comment type="similarity">
    <text evidence="3 10">Belongs to the cytochrome P450 family.</text>
</comment>
<dbReference type="PROSITE" id="PS00086">
    <property type="entry name" value="CYTOCHROME_P450"/>
    <property type="match status" value="1"/>
</dbReference>
<dbReference type="GO" id="GO:0005506">
    <property type="term" value="F:iron ion binding"/>
    <property type="evidence" value="ECO:0007669"/>
    <property type="project" value="InterPro"/>
</dbReference>
<keyword evidence="4 9" id="KW-0349">Heme</keyword>
<gene>
    <name evidence="11" type="ORF">OE88DRAFT_1733627</name>
</gene>
<keyword evidence="6 10" id="KW-0560">Oxidoreductase</keyword>
<keyword evidence="12" id="KW-1185">Reference proteome</keyword>
<organism evidence="11 12">
    <name type="scientific">Heliocybe sulcata</name>
    <dbReference type="NCBI Taxonomy" id="5364"/>
    <lineage>
        <taxon>Eukaryota</taxon>
        <taxon>Fungi</taxon>
        <taxon>Dikarya</taxon>
        <taxon>Basidiomycota</taxon>
        <taxon>Agaricomycotina</taxon>
        <taxon>Agaricomycetes</taxon>
        <taxon>Gloeophyllales</taxon>
        <taxon>Gloeophyllaceae</taxon>
        <taxon>Heliocybe</taxon>
    </lineage>
</organism>
<protein>
    <submittedName>
        <fullName evidence="11">Cytochrome P450</fullName>
    </submittedName>
</protein>
<keyword evidence="7 9" id="KW-0408">Iron</keyword>
<dbReference type="STRING" id="5364.A0A5C3N7G6"/>
<dbReference type="Gene3D" id="1.10.630.10">
    <property type="entry name" value="Cytochrome P450"/>
    <property type="match status" value="1"/>
</dbReference>
<dbReference type="GO" id="GO:0016705">
    <property type="term" value="F:oxidoreductase activity, acting on paired donors, with incorporation or reduction of molecular oxygen"/>
    <property type="evidence" value="ECO:0007669"/>
    <property type="project" value="InterPro"/>
</dbReference>
<dbReference type="InterPro" id="IPR002401">
    <property type="entry name" value="Cyt_P450_E_grp-I"/>
</dbReference>
<dbReference type="AlphaFoldDB" id="A0A5C3N7G6"/>
<evidence type="ECO:0000256" key="8">
    <source>
        <dbReference type="ARBA" id="ARBA00023033"/>
    </source>
</evidence>
<dbReference type="GO" id="GO:0004497">
    <property type="term" value="F:monooxygenase activity"/>
    <property type="evidence" value="ECO:0007669"/>
    <property type="project" value="UniProtKB-KW"/>
</dbReference>
<evidence type="ECO:0000313" key="11">
    <source>
        <dbReference type="EMBL" id="TFK53749.1"/>
    </source>
</evidence>
<comment type="pathway">
    <text evidence="2">Secondary metabolite biosynthesis.</text>
</comment>
<evidence type="ECO:0000256" key="2">
    <source>
        <dbReference type="ARBA" id="ARBA00005179"/>
    </source>
</evidence>
<dbReference type="CDD" id="cd11065">
    <property type="entry name" value="CYP64-like"/>
    <property type="match status" value="1"/>
</dbReference>
<feature type="binding site" description="axial binding residue" evidence="9">
    <location>
        <position position="441"/>
    </location>
    <ligand>
        <name>heme</name>
        <dbReference type="ChEBI" id="CHEBI:30413"/>
    </ligand>
    <ligandPart>
        <name>Fe</name>
        <dbReference type="ChEBI" id="CHEBI:18248"/>
    </ligandPart>
</feature>
<dbReference type="OrthoDB" id="2789670at2759"/>
<dbReference type="SUPFAM" id="SSF48264">
    <property type="entry name" value="Cytochrome P450"/>
    <property type="match status" value="1"/>
</dbReference>
<dbReference type="InterPro" id="IPR001128">
    <property type="entry name" value="Cyt_P450"/>
</dbReference>
<sequence length="504" mass="57514">MTVVGALVIAAFAALLVIVKKYYRQQHVNPLSLPYPPGPKPWPIIGNYFQVPARYPWLTYTAWGRQYGDIMHIRLLNEDVIIINSASITNDLLEKRSNIYSSRPAFHMLNLMGYDFHFAFMPYGSEWRTYRRLFHQVFRADNAAYYSPTTTEKSRELLIRLLRTPDKFMDHVQHFAAANMMLTLYGYKIAEDNDRFVRIVEQATRMMSDSSFPGAAILDVIPEAKKLPSWLPGMQFKAYAQRCYNLVTEMQDVPFDYTKSNMLSDSGIECMTTQLLGRQASKDDSRTLDKMVKGIAGAAYNAGADTTVGAIDTFFLAMTQYPDAQKKAQEEIDRVVGPSRLPMFEDKASLPYVEALCWEILRWRPVTPLSVSHATTEADTYDGYFIPKGATIVMNTWAMHMDERVYEEPEKFKPERFLNPDDSIRRGAYPMTAFGTGRRVCPGRHFADAAIWIVISRVLATFDISKRKDQPEGDVPYTDGLVVRPTPFKCSIVPRNAEVQKLIL</sequence>
<keyword evidence="8 10" id="KW-0503">Monooxygenase</keyword>
<evidence type="ECO:0000256" key="7">
    <source>
        <dbReference type="ARBA" id="ARBA00023004"/>
    </source>
</evidence>
<proteinExistence type="inferred from homology"/>
<dbReference type="PRINTS" id="PR00463">
    <property type="entry name" value="EP450I"/>
</dbReference>
<dbReference type="PANTHER" id="PTHR46300">
    <property type="entry name" value="P450, PUTATIVE (EUROFUNG)-RELATED-RELATED"/>
    <property type="match status" value="1"/>
</dbReference>
<dbReference type="Proteomes" id="UP000305948">
    <property type="component" value="Unassembled WGS sequence"/>
</dbReference>
<evidence type="ECO:0000256" key="5">
    <source>
        <dbReference type="ARBA" id="ARBA00022723"/>
    </source>
</evidence>
<dbReference type="InterPro" id="IPR036396">
    <property type="entry name" value="Cyt_P450_sf"/>
</dbReference>
<dbReference type="InterPro" id="IPR017972">
    <property type="entry name" value="Cyt_P450_CS"/>
</dbReference>
<name>A0A5C3N7G6_9AGAM</name>
<accession>A0A5C3N7G6</accession>
<dbReference type="Pfam" id="PF00067">
    <property type="entry name" value="p450"/>
    <property type="match status" value="1"/>
</dbReference>
<comment type="cofactor">
    <cofactor evidence="1 9">
        <name>heme</name>
        <dbReference type="ChEBI" id="CHEBI:30413"/>
    </cofactor>
</comment>
<reference evidence="11 12" key="1">
    <citation type="journal article" date="2019" name="Nat. Ecol. Evol.">
        <title>Megaphylogeny resolves global patterns of mushroom evolution.</title>
        <authorList>
            <person name="Varga T."/>
            <person name="Krizsan K."/>
            <person name="Foldi C."/>
            <person name="Dima B."/>
            <person name="Sanchez-Garcia M."/>
            <person name="Sanchez-Ramirez S."/>
            <person name="Szollosi G.J."/>
            <person name="Szarkandi J.G."/>
            <person name="Papp V."/>
            <person name="Albert L."/>
            <person name="Andreopoulos W."/>
            <person name="Angelini C."/>
            <person name="Antonin V."/>
            <person name="Barry K.W."/>
            <person name="Bougher N.L."/>
            <person name="Buchanan P."/>
            <person name="Buyck B."/>
            <person name="Bense V."/>
            <person name="Catcheside P."/>
            <person name="Chovatia M."/>
            <person name="Cooper J."/>
            <person name="Damon W."/>
            <person name="Desjardin D."/>
            <person name="Finy P."/>
            <person name="Geml J."/>
            <person name="Haridas S."/>
            <person name="Hughes K."/>
            <person name="Justo A."/>
            <person name="Karasinski D."/>
            <person name="Kautmanova I."/>
            <person name="Kiss B."/>
            <person name="Kocsube S."/>
            <person name="Kotiranta H."/>
            <person name="LaButti K.M."/>
            <person name="Lechner B.E."/>
            <person name="Liimatainen K."/>
            <person name="Lipzen A."/>
            <person name="Lukacs Z."/>
            <person name="Mihaltcheva S."/>
            <person name="Morgado L.N."/>
            <person name="Niskanen T."/>
            <person name="Noordeloos M.E."/>
            <person name="Ohm R.A."/>
            <person name="Ortiz-Santana B."/>
            <person name="Ovrebo C."/>
            <person name="Racz N."/>
            <person name="Riley R."/>
            <person name="Savchenko A."/>
            <person name="Shiryaev A."/>
            <person name="Soop K."/>
            <person name="Spirin V."/>
            <person name="Szebenyi C."/>
            <person name="Tomsovsky M."/>
            <person name="Tulloss R.E."/>
            <person name="Uehling J."/>
            <person name="Grigoriev I.V."/>
            <person name="Vagvolgyi C."/>
            <person name="Papp T."/>
            <person name="Martin F.M."/>
            <person name="Miettinen O."/>
            <person name="Hibbett D.S."/>
            <person name="Nagy L.G."/>
        </authorList>
    </citation>
    <scope>NUCLEOTIDE SEQUENCE [LARGE SCALE GENOMIC DNA]</scope>
    <source>
        <strain evidence="11 12">OMC1185</strain>
    </source>
</reference>
<evidence type="ECO:0000256" key="4">
    <source>
        <dbReference type="ARBA" id="ARBA00022617"/>
    </source>
</evidence>
<dbReference type="EMBL" id="ML213507">
    <property type="protein sequence ID" value="TFK53749.1"/>
    <property type="molecule type" value="Genomic_DNA"/>
</dbReference>
<evidence type="ECO:0000256" key="3">
    <source>
        <dbReference type="ARBA" id="ARBA00010617"/>
    </source>
</evidence>
<dbReference type="GO" id="GO:0020037">
    <property type="term" value="F:heme binding"/>
    <property type="evidence" value="ECO:0007669"/>
    <property type="project" value="InterPro"/>
</dbReference>